<proteinExistence type="predicted"/>
<accession>A0A4V3FU49</accession>
<dbReference type="OrthoDB" id="3694172at2"/>
<feature type="compositionally biased region" description="Basic and acidic residues" evidence="1">
    <location>
        <begin position="115"/>
        <end position="124"/>
    </location>
</feature>
<sequence>MSTAPTTYWDDLAEDLKDPEFLRSYITESLRVSTIDQLVHDLDEARIGLGLSKADLARAISADPAVVRRLLTLGHRNPTIGTVAEVAAALGLRVALVPMTDEEREQVAEPLRSGTVKDPEELARKFAGARAS</sequence>
<dbReference type="AlphaFoldDB" id="A0A4V3FU49"/>
<dbReference type="Pfam" id="PF01381">
    <property type="entry name" value="HTH_3"/>
    <property type="match status" value="1"/>
</dbReference>
<name>A0A4V3FU49_9PSEU</name>
<feature type="domain" description="HTH cro/C1-type" evidence="2">
    <location>
        <begin position="42"/>
        <end position="97"/>
    </location>
</feature>
<dbReference type="GO" id="GO:0003677">
    <property type="term" value="F:DNA binding"/>
    <property type="evidence" value="ECO:0007669"/>
    <property type="project" value="UniProtKB-KW"/>
</dbReference>
<dbReference type="InterPro" id="IPR010982">
    <property type="entry name" value="Lambda_DNA-bd_dom_sf"/>
</dbReference>
<dbReference type="Proteomes" id="UP000294927">
    <property type="component" value="Unassembled WGS sequence"/>
</dbReference>
<evidence type="ECO:0000313" key="3">
    <source>
        <dbReference type="EMBL" id="TDV53891.1"/>
    </source>
</evidence>
<dbReference type="PROSITE" id="PS50943">
    <property type="entry name" value="HTH_CROC1"/>
    <property type="match status" value="1"/>
</dbReference>
<dbReference type="RefSeq" id="WP_133902907.1">
    <property type="nucleotide sequence ID" value="NZ_SOCP01000004.1"/>
</dbReference>
<keyword evidence="3" id="KW-0238">DNA-binding</keyword>
<keyword evidence="4" id="KW-1185">Reference proteome</keyword>
<evidence type="ECO:0000313" key="4">
    <source>
        <dbReference type="Proteomes" id="UP000294927"/>
    </source>
</evidence>
<evidence type="ECO:0000259" key="2">
    <source>
        <dbReference type="PROSITE" id="PS50943"/>
    </source>
</evidence>
<gene>
    <name evidence="3" type="ORF">CLV71_104359</name>
</gene>
<organism evidence="3 4">
    <name type="scientific">Actinophytocola oryzae</name>
    <dbReference type="NCBI Taxonomy" id="502181"/>
    <lineage>
        <taxon>Bacteria</taxon>
        <taxon>Bacillati</taxon>
        <taxon>Actinomycetota</taxon>
        <taxon>Actinomycetes</taxon>
        <taxon>Pseudonocardiales</taxon>
        <taxon>Pseudonocardiaceae</taxon>
    </lineage>
</organism>
<reference evidence="3 4" key="1">
    <citation type="submission" date="2019-03" db="EMBL/GenBank/DDBJ databases">
        <title>Genomic Encyclopedia of Archaeal and Bacterial Type Strains, Phase II (KMG-II): from individual species to whole genera.</title>
        <authorList>
            <person name="Goeker M."/>
        </authorList>
    </citation>
    <scope>NUCLEOTIDE SEQUENCE [LARGE SCALE GENOMIC DNA]</scope>
    <source>
        <strain evidence="3 4">DSM 45499</strain>
    </source>
</reference>
<comment type="caution">
    <text evidence="3">The sequence shown here is derived from an EMBL/GenBank/DDBJ whole genome shotgun (WGS) entry which is preliminary data.</text>
</comment>
<feature type="region of interest" description="Disordered" evidence="1">
    <location>
        <begin position="105"/>
        <end position="132"/>
    </location>
</feature>
<evidence type="ECO:0000256" key="1">
    <source>
        <dbReference type="SAM" id="MobiDB-lite"/>
    </source>
</evidence>
<dbReference type="Gene3D" id="1.10.260.40">
    <property type="entry name" value="lambda repressor-like DNA-binding domains"/>
    <property type="match status" value="1"/>
</dbReference>
<dbReference type="CDD" id="cd00093">
    <property type="entry name" value="HTH_XRE"/>
    <property type="match status" value="1"/>
</dbReference>
<dbReference type="SUPFAM" id="SSF47413">
    <property type="entry name" value="lambda repressor-like DNA-binding domains"/>
    <property type="match status" value="1"/>
</dbReference>
<dbReference type="InterPro" id="IPR001387">
    <property type="entry name" value="Cro/C1-type_HTH"/>
</dbReference>
<dbReference type="EMBL" id="SOCP01000004">
    <property type="protein sequence ID" value="TDV53891.1"/>
    <property type="molecule type" value="Genomic_DNA"/>
</dbReference>
<protein>
    <submittedName>
        <fullName evidence="3">DNA-binding phage protein</fullName>
    </submittedName>
</protein>